<evidence type="ECO:0000313" key="1">
    <source>
        <dbReference type="EMBL" id="OWZ05222.1"/>
    </source>
</evidence>
<sequence length="50" mass="5932">MQHLDFPDNKSPAAKIDRVWKIRPIVDTLQQTFGTKLFLRYYPSTSYCIK</sequence>
<accession>A0A225VIR9</accession>
<dbReference type="OrthoDB" id="122438at2759"/>
<gene>
    <name evidence="1" type="ORF">PHMEG_00022728</name>
</gene>
<dbReference type="AlphaFoldDB" id="A0A225VIR9"/>
<organism evidence="1 2">
    <name type="scientific">Phytophthora megakarya</name>
    <dbReference type="NCBI Taxonomy" id="4795"/>
    <lineage>
        <taxon>Eukaryota</taxon>
        <taxon>Sar</taxon>
        <taxon>Stramenopiles</taxon>
        <taxon>Oomycota</taxon>
        <taxon>Peronosporomycetes</taxon>
        <taxon>Peronosporales</taxon>
        <taxon>Peronosporaceae</taxon>
        <taxon>Phytophthora</taxon>
    </lineage>
</organism>
<dbReference type="EMBL" id="NBNE01004548">
    <property type="protein sequence ID" value="OWZ05222.1"/>
    <property type="molecule type" value="Genomic_DNA"/>
</dbReference>
<name>A0A225VIR9_9STRA</name>
<dbReference type="Proteomes" id="UP000198211">
    <property type="component" value="Unassembled WGS sequence"/>
</dbReference>
<comment type="caution">
    <text evidence="1">The sequence shown here is derived from an EMBL/GenBank/DDBJ whole genome shotgun (WGS) entry which is preliminary data.</text>
</comment>
<keyword evidence="2" id="KW-1185">Reference proteome</keyword>
<protein>
    <submittedName>
        <fullName evidence="1">Uncharacterized protein</fullName>
    </submittedName>
</protein>
<evidence type="ECO:0000313" key="2">
    <source>
        <dbReference type="Proteomes" id="UP000198211"/>
    </source>
</evidence>
<proteinExistence type="predicted"/>
<reference evidence="2" key="1">
    <citation type="submission" date="2017-03" db="EMBL/GenBank/DDBJ databases">
        <title>Phytopthora megakarya and P. palmivora, two closely related causual agents of cacao black pod achieved similar genome size and gene model numbers by different mechanisms.</title>
        <authorList>
            <person name="Ali S."/>
            <person name="Shao J."/>
            <person name="Larry D.J."/>
            <person name="Kronmiller B."/>
            <person name="Shen D."/>
            <person name="Strem M.D."/>
            <person name="Melnick R.L."/>
            <person name="Guiltinan M.J."/>
            <person name="Tyler B.M."/>
            <person name="Meinhardt L.W."/>
            <person name="Bailey B.A."/>
        </authorList>
    </citation>
    <scope>NUCLEOTIDE SEQUENCE [LARGE SCALE GENOMIC DNA]</scope>
    <source>
        <strain evidence="2">zdho120</strain>
    </source>
</reference>